<dbReference type="InterPro" id="IPR013083">
    <property type="entry name" value="Znf_RING/FYVE/PHD"/>
</dbReference>
<evidence type="ECO:0000256" key="4">
    <source>
        <dbReference type="PROSITE-ProRule" id="PRU00175"/>
    </source>
</evidence>
<dbReference type="GO" id="GO:0008270">
    <property type="term" value="F:zinc ion binding"/>
    <property type="evidence" value="ECO:0007669"/>
    <property type="project" value="UniProtKB-KW"/>
</dbReference>
<organism evidence="7 8">
    <name type="scientific">Wolfiporia cocos (strain MD-104)</name>
    <name type="common">Brown rot fungus</name>
    <dbReference type="NCBI Taxonomy" id="742152"/>
    <lineage>
        <taxon>Eukaryota</taxon>
        <taxon>Fungi</taxon>
        <taxon>Dikarya</taxon>
        <taxon>Basidiomycota</taxon>
        <taxon>Agaricomycotina</taxon>
        <taxon>Agaricomycetes</taxon>
        <taxon>Polyporales</taxon>
        <taxon>Phaeolaceae</taxon>
        <taxon>Wolfiporia</taxon>
    </lineage>
</organism>
<dbReference type="SMART" id="SM01197">
    <property type="entry name" value="FANCL_C"/>
    <property type="match status" value="1"/>
</dbReference>
<evidence type="ECO:0000256" key="2">
    <source>
        <dbReference type="ARBA" id="ARBA00022771"/>
    </source>
</evidence>
<dbReference type="PROSITE" id="PS50089">
    <property type="entry name" value="ZF_RING_2"/>
    <property type="match status" value="1"/>
</dbReference>
<dbReference type="Gene3D" id="3.30.40.10">
    <property type="entry name" value="Zinc/RING finger domain, C3HC4 (zinc finger)"/>
    <property type="match status" value="1"/>
</dbReference>
<dbReference type="GO" id="GO:0016567">
    <property type="term" value="P:protein ubiquitination"/>
    <property type="evidence" value="ECO:0007669"/>
    <property type="project" value="UniProtKB-UniPathway"/>
</dbReference>
<proteinExistence type="predicted"/>
<dbReference type="SMART" id="SM00184">
    <property type="entry name" value="RING"/>
    <property type="match status" value="1"/>
</dbReference>
<accession>A0A2H3JH15</accession>
<dbReference type="Pfam" id="PF13639">
    <property type="entry name" value="zf-RING_2"/>
    <property type="match status" value="1"/>
</dbReference>
<dbReference type="InterPro" id="IPR053238">
    <property type="entry name" value="RING-H2_zinc_finger"/>
</dbReference>
<gene>
    <name evidence="7" type="ORF">WOLCODRAFT_158678</name>
</gene>
<dbReference type="OrthoDB" id="8062037at2759"/>
<dbReference type="InterPro" id="IPR001841">
    <property type="entry name" value="Znf_RING"/>
</dbReference>
<evidence type="ECO:0000256" key="1">
    <source>
        <dbReference type="ARBA" id="ARBA00022723"/>
    </source>
</evidence>
<evidence type="ECO:0000313" key="7">
    <source>
        <dbReference type="EMBL" id="PCH39143.1"/>
    </source>
</evidence>
<name>A0A2H3JH15_WOLCO</name>
<dbReference type="PANTHER" id="PTHR14155">
    <property type="entry name" value="RING FINGER DOMAIN-CONTAINING"/>
    <property type="match status" value="1"/>
</dbReference>
<evidence type="ECO:0000313" key="8">
    <source>
        <dbReference type="Proteomes" id="UP000218811"/>
    </source>
</evidence>
<sequence length="112" mass="12135">MVQDILGPASPGAQGGAAPAGGADDEAATALQGRIEMQRRRVTKDGRVKLKLTLLGAVVDKCGICLSQFKDRDEAMLGPKCQHAYHDRCLRRWLAMNRTCPICREALSLGEE</sequence>
<keyword evidence="1" id="KW-0479">Metal-binding</keyword>
<keyword evidence="2 4" id="KW-0863">Zinc-finger</keyword>
<protein>
    <recommendedName>
        <fullName evidence="6">RING-type domain-containing protein</fullName>
    </recommendedName>
</protein>
<dbReference type="EMBL" id="KB467965">
    <property type="protein sequence ID" value="PCH39143.1"/>
    <property type="molecule type" value="Genomic_DNA"/>
</dbReference>
<dbReference type="OMA" id="QGRIEMQ"/>
<dbReference type="AlphaFoldDB" id="A0A2H3JH15"/>
<dbReference type="PANTHER" id="PTHR14155:SF627">
    <property type="entry name" value="OS06G0192800 PROTEIN"/>
    <property type="match status" value="1"/>
</dbReference>
<evidence type="ECO:0000259" key="6">
    <source>
        <dbReference type="PROSITE" id="PS50089"/>
    </source>
</evidence>
<dbReference type="UniPathway" id="UPA00143"/>
<feature type="domain" description="RING-type" evidence="6">
    <location>
        <begin position="62"/>
        <end position="104"/>
    </location>
</feature>
<reference evidence="7 8" key="1">
    <citation type="journal article" date="2012" name="Science">
        <title>The Paleozoic origin of enzymatic lignin decomposition reconstructed from 31 fungal genomes.</title>
        <authorList>
            <person name="Floudas D."/>
            <person name="Binder M."/>
            <person name="Riley R."/>
            <person name="Barry K."/>
            <person name="Blanchette R.A."/>
            <person name="Henrissat B."/>
            <person name="Martinez A.T."/>
            <person name="Otillar R."/>
            <person name="Spatafora J.W."/>
            <person name="Yadav J.S."/>
            <person name="Aerts A."/>
            <person name="Benoit I."/>
            <person name="Boyd A."/>
            <person name="Carlson A."/>
            <person name="Copeland A."/>
            <person name="Coutinho P.M."/>
            <person name="de Vries R.P."/>
            <person name="Ferreira P."/>
            <person name="Findley K."/>
            <person name="Foster B."/>
            <person name="Gaskell J."/>
            <person name="Glotzer D."/>
            <person name="Gorecki P."/>
            <person name="Heitman J."/>
            <person name="Hesse C."/>
            <person name="Hori C."/>
            <person name="Igarashi K."/>
            <person name="Jurgens J.A."/>
            <person name="Kallen N."/>
            <person name="Kersten P."/>
            <person name="Kohler A."/>
            <person name="Kuees U."/>
            <person name="Kumar T.K.A."/>
            <person name="Kuo A."/>
            <person name="LaButti K."/>
            <person name="Larrondo L.F."/>
            <person name="Lindquist E."/>
            <person name="Ling A."/>
            <person name="Lombard V."/>
            <person name="Lucas S."/>
            <person name="Lundell T."/>
            <person name="Martin R."/>
            <person name="McLaughlin D.J."/>
            <person name="Morgenstern I."/>
            <person name="Morin E."/>
            <person name="Murat C."/>
            <person name="Nagy L.G."/>
            <person name="Nolan M."/>
            <person name="Ohm R.A."/>
            <person name="Patyshakuliyeva A."/>
            <person name="Rokas A."/>
            <person name="Ruiz-Duenas F.J."/>
            <person name="Sabat G."/>
            <person name="Salamov A."/>
            <person name="Samejima M."/>
            <person name="Schmutz J."/>
            <person name="Slot J.C."/>
            <person name="St John F."/>
            <person name="Stenlid J."/>
            <person name="Sun H."/>
            <person name="Sun S."/>
            <person name="Syed K."/>
            <person name="Tsang A."/>
            <person name="Wiebenga A."/>
            <person name="Young D."/>
            <person name="Pisabarro A."/>
            <person name="Eastwood D.C."/>
            <person name="Martin F."/>
            <person name="Cullen D."/>
            <person name="Grigoriev I.V."/>
            <person name="Hibbett D.S."/>
        </authorList>
    </citation>
    <scope>NUCLEOTIDE SEQUENCE [LARGE SCALE GENOMIC DNA]</scope>
    <source>
        <strain evidence="7 8">MD-104</strain>
    </source>
</reference>
<dbReference type="SUPFAM" id="SSF57850">
    <property type="entry name" value="RING/U-box"/>
    <property type="match status" value="1"/>
</dbReference>
<evidence type="ECO:0000256" key="3">
    <source>
        <dbReference type="ARBA" id="ARBA00022833"/>
    </source>
</evidence>
<dbReference type="Proteomes" id="UP000218811">
    <property type="component" value="Unassembled WGS sequence"/>
</dbReference>
<dbReference type="STRING" id="742152.A0A2H3JH15"/>
<feature type="region of interest" description="Disordered" evidence="5">
    <location>
        <begin position="1"/>
        <end position="25"/>
    </location>
</feature>
<evidence type="ECO:0000256" key="5">
    <source>
        <dbReference type="SAM" id="MobiDB-lite"/>
    </source>
</evidence>
<keyword evidence="3" id="KW-0862">Zinc</keyword>
<keyword evidence="8" id="KW-1185">Reference proteome</keyword>